<sequence>MTYSIPSFSRLVRLGWAGLVQGAKNGSELVSYPNYRVLSMPCKLRWSWLPVVIQRSAFFPPCPSPRKRPPFIGLFRHRGCVVDLHPLSSLFFRSLPPTINNPDSCILSPVSSPPPPPKKKNHQGTNKASVLTPTPPILLSVHAACEVPAVPCINLQDPTTNNTQPNPRP</sequence>
<gene>
    <name evidence="2" type="ORF">I7I53_06860</name>
</gene>
<feature type="region of interest" description="Disordered" evidence="1">
    <location>
        <begin position="106"/>
        <end position="131"/>
    </location>
</feature>
<protein>
    <submittedName>
        <fullName evidence="2">Uncharacterized protein</fullName>
    </submittedName>
</protein>
<proteinExistence type="predicted"/>
<evidence type="ECO:0000313" key="3">
    <source>
        <dbReference type="Proteomes" id="UP000663419"/>
    </source>
</evidence>
<evidence type="ECO:0000256" key="1">
    <source>
        <dbReference type="SAM" id="MobiDB-lite"/>
    </source>
</evidence>
<dbReference type="Proteomes" id="UP000663419">
    <property type="component" value="Chromosome 2"/>
</dbReference>
<dbReference type="AlphaFoldDB" id="A0A8A1LC61"/>
<dbReference type="VEuPathDB" id="FungiDB:I7I53_06860"/>
<reference evidence="2" key="1">
    <citation type="submission" date="2021-01" db="EMBL/GenBank/DDBJ databases">
        <title>Chromosome-level genome assembly of a human fungal pathogen reveals clustering of transcriptionally co-regulated genes.</title>
        <authorList>
            <person name="Voorhies M."/>
            <person name="Cohen S."/>
            <person name="Shea T.P."/>
            <person name="Petrus S."/>
            <person name="Munoz J.F."/>
            <person name="Poplawski S."/>
            <person name="Goldman W.E."/>
            <person name="Michael T."/>
            <person name="Cuomo C.A."/>
            <person name="Sil A."/>
            <person name="Beyhan S."/>
        </authorList>
    </citation>
    <scope>NUCLEOTIDE SEQUENCE</scope>
    <source>
        <strain evidence="2">H88</strain>
    </source>
</reference>
<accession>A0A8A1LC61</accession>
<name>A0A8A1LC61_AJEC8</name>
<organism evidence="2 3">
    <name type="scientific">Ajellomyces capsulatus (strain H88)</name>
    <name type="common">Darling's disease fungus</name>
    <name type="synonym">Histoplasma capsulatum</name>
    <dbReference type="NCBI Taxonomy" id="544711"/>
    <lineage>
        <taxon>Eukaryota</taxon>
        <taxon>Fungi</taxon>
        <taxon>Dikarya</taxon>
        <taxon>Ascomycota</taxon>
        <taxon>Pezizomycotina</taxon>
        <taxon>Eurotiomycetes</taxon>
        <taxon>Eurotiomycetidae</taxon>
        <taxon>Onygenales</taxon>
        <taxon>Ajellomycetaceae</taxon>
        <taxon>Histoplasma</taxon>
    </lineage>
</organism>
<evidence type="ECO:0000313" key="2">
    <source>
        <dbReference type="EMBL" id="QSS51516.1"/>
    </source>
</evidence>
<dbReference type="EMBL" id="CP069103">
    <property type="protein sequence ID" value="QSS51516.1"/>
    <property type="molecule type" value="Genomic_DNA"/>
</dbReference>